<sequence>MLIWENFVPVYLDLQNSDLESEVFMRLFQVTQQPGSVLVRRIPNVPGGHGKY</sequence>
<name>A0ACB6F7D5_9PLEO</name>
<keyword evidence="2" id="KW-1185">Reference proteome</keyword>
<organism evidence="1 2">
    <name type="scientific">Alternaria gaisen</name>
    <dbReference type="NCBI Taxonomy" id="167740"/>
    <lineage>
        <taxon>Eukaryota</taxon>
        <taxon>Fungi</taxon>
        <taxon>Dikarya</taxon>
        <taxon>Ascomycota</taxon>
        <taxon>Pezizomycotina</taxon>
        <taxon>Dothideomycetes</taxon>
        <taxon>Pleosporomycetidae</taxon>
        <taxon>Pleosporales</taxon>
        <taxon>Pleosporineae</taxon>
        <taxon>Pleosporaceae</taxon>
        <taxon>Alternaria</taxon>
        <taxon>Alternaria sect. Alternaria</taxon>
    </lineage>
</organism>
<evidence type="ECO:0000313" key="1">
    <source>
        <dbReference type="EMBL" id="KAB2100329.1"/>
    </source>
</evidence>
<dbReference type="EMBL" id="PDWZ02000013">
    <property type="protein sequence ID" value="KAB2100329.1"/>
    <property type="molecule type" value="Genomic_DNA"/>
</dbReference>
<comment type="caution">
    <text evidence="1">The sequence shown here is derived from an EMBL/GenBank/DDBJ whole genome shotgun (WGS) entry which is preliminary data.</text>
</comment>
<gene>
    <name evidence="1" type="ORF">AG0111_0g11501</name>
</gene>
<proteinExistence type="predicted"/>
<evidence type="ECO:0000313" key="2">
    <source>
        <dbReference type="Proteomes" id="UP000293547"/>
    </source>
</evidence>
<protein>
    <submittedName>
        <fullName evidence="1">Uncharacterized protein</fullName>
    </submittedName>
</protein>
<dbReference type="Proteomes" id="UP000293547">
    <property type="component" value="Unassembled WGS sequence"/>
</dbReference>
<reference evidence="1 2" key="1">
    <citation type="journal article" date="2019" name="bioRxiv">
        <title>Genomics, evolutionary history and diagnostics of the Alternaria alternata species group including apple and Asian pear pathotypes.</title>
        <authorList>
            <person name="Armitage A.D."/>
            <person name="Cockerton H.M."/>
            <person name="Sreenivasaprasad S."/>
            <person name="Woodhall J.W."/>
            <person name="Lane C.R."/>
            <person name="Harrison R.J."/>
            <person name="Clarkson J.P."/>
        </authorList>
    </citation>
    <scope>NUCLEOTIDE SEQUENCE [LARGE SCALE GENOMIC DNA]</scope>
    <source>
        <strain evidence="1 2">FERA 650</strain>
    </source>
</reference>
<accession>A0ACB6F7D5</accession>